<comment type="subcellular location">
    <subcellularLocation>
        <location evidence="1">Nucleus</location>
    </subcellularLocation>
</comment>
<keyword evidence="4" id="KW-0175">Coiled coil</keyword>
<keyword evidence="9" id="KW-1185">Reference proteome</keyword>
<keyword evidence="2" id="KW-0597">Phosphoprotein</keyword>
<accession>A0A9P4M7Y4</accession>
<evidence type="ECO:0000256" key="1">
    <source>
        <dbReference type="ARBA" id="ARBA00004123"/>
    </source>
</evidence>
<evidence type="ECO:0000259" key="7">
    <source>
        <dbReference type="SMART" id="SM01156"/>
    </source>
</evidence>
<protein>
    <submittedName>
        <fullName evidence="8">DUF1716-domain-containing protein</fullName>
    </submittedName>
</protein>
<dbReference type="SMART" id="SM01156">
    <property type="entry name" value="DUF1716"/>
    <property type="match status" value="1"/>
</dbReference>
<dbReference type="OrthoDB" id="1898821at2759"/>
<dbReference type="Gene3D" id="1.25.10.10">
    <property type="entry name" value="Leucine-rich Repeat Variant"/>
    <property type="match status" value="1"/>
</dbReference>
<dbReference type="GO" id="GO:0005681">
    <property type="term" value="C:spliceosomal complex"/>
    <property type="evidence" value="ECO:0007669"/>
    <property type="project" value="TreeGrafter"/>
</dbReference>
<dbReference type="Proteomes" id="UP000799772">
    <property type="component" value="Unassembled WGS sequence"/>
</dbReference>
<dbReference type="SUPFAM" id="SSF48371">
    <property type="entry name" value="ARM repeat"/>
    <property type="match status" value="1"/>
</dbReference>
<keyword evidence="5" id="KW-0539">Nucleus</keyword>
<evidence type="ECO:0000256" key="5">
    <source>
        <dbReference type="ARBA" id="ARBA00023242"/>
    </source>
</evidence>
<gene>
    <name evidence="8" type="ORF">NA57DRAFT_36852</name>
</gene>
<proteinExistence type="predicted"/>
<name>A0A9P4M7Y4_9PEZI</name>
<evidence type="ECO:0000256" key="4">
    <source>
        <dbReference type="ARBA" id="ARBA00023054"/>
    </source>
</evidence>
<evidence type="ECO:0000313" key="9">
    <source>
        <dbReference type="Proteomes" id="UP000799772"/>
    </source>
</evidence>
<evidence type="ECO:0000313" key="8">
    <source>
        <dbReference type="EMBL" id="KAF2100993.1"/>
    </source>
</evidence>
<dbReference type="InterPro" id="IPR039678">
    <property type="entry name" value="CTNNBL1"/>
</dbReference>
<feature type="domain" description="Beta-catenin-like protein 1 N-terminal" evidence="7">
    <location>
        <begin position="87"/>
        <end position="199"/>
    </location>
</feature>
<dbReference type="FunFam" id="1.25.10.10:FF:001136">
    <property type="entry name" value="Beta-catenin-like protein 1"/>
    <property type="match status" value="1"/>
</dbReference>
<organism evidence="8 9">
    <name type="scientific">Rhizodiscina lignyota</name>
    <dbReference type="NCBI Taxonomy" id="1504668"/>
    <lineage>
        <taxon>Eukaryota</taxon>
        <taxon>Fungi</taxon>
        <taxon>Dikarya</taxon>
        <taxon>Ascomycota</taxon>
        <taxon>Pezizomycotina</taxon>
        <taxon>Dothideomycetes</taxon>
        <taxon>Pleosporomycetidae</taxon>
        <taxon>Aulographales</taxon>
        <taxon>Rhizodiscinaceae</taxon>
        <taxon>Rhizodiscina</taxon>
    </lineage>
</organism>
<evidence type="ECO:0000256" key="6">
    <source>
        <dbReference type="SAM" id="MobiDB-lite"/>
    </source>
</evidence>
<dbReference type="InterPro" id="IPR013180">
    <property type="entry name" value="CTNNBL1_N"/>
</dbReference>
<dbReference type="AlphaFoldDB" id="A0A9P4M7Y4"/>
<feature type="compositionally biased region" description="Acidic residues" evidence="6">
    <location>
        <begin position="68"/>
        <end position="79"/>
    </location>
</feature>
<reference evidence="8" key="1">
    <citation type="journal article" date="2020" name="Stud. Mycol.">
        <title>101 Dothideomycetes genomes: a test case for predicting lifestyles and emergence of pathogens.</title>
        <authorList>
            <person name="Haridas S."/>
            <person name="Albert R."/>
            <person name="Binder M."/>
            <person name="Bloem J."/>
            <person name="Labutti K."/>
            <person name="Salamov A."/>
            <person name="Andreopoulos B."/>
            <person name="Baker S."/>
            <person name="Barry K."/>
            <person name="Bills G."/>
            <person name="Bluhm B."/>
            <person name="Cannon C."/>
            <person name="Castanera R."/>
            <person name="Culley D."/>
            <person name="Daum C."/>
            <person name="Ezra D."/>
            <person name="Gonzalez J."/>
            <person name="Henrissat B."/>
            <person name="Kuo A."/>
            <person name="Liang C."/>
            <person name="Lipzen A."/>
            <person name="Lutzoni F."/>
            <person name="Magnuson J."/>
            <person name="Mondo S."/>
            <person name="Nolan M."/>
            <person name="Ohm R."/>
            <person name="Pangilinan J."/>
            <person name="Park H.-J."/>
            <person name="Ramirez L."/>
            <person name="Alfaro M."/>
            <person name="Sun H."/>
            <person name="Tritt A."/>
            <person name="Yoshinaga Y."/>
            <person name="Zwiers L.-H."/>
            <person name="Turgeon B."/>
            <person name="Goodwin S."/>
            <person name="Spatafora J."/>
            <person name="Crous P."/>
            <person name="Grigoriev I."/>
        </authorList>
    </citation>
    <scope>NUCLEOTIDE SEQUENCE</scope>
    <source>
        <strain evidence="8">CBS 133067</strain>
    </source>
</reference>
<sequence>MTSIDDLFKKPAAPSNKRKLEVSHDPAQFYKSAKHDANGDAKGGTHATVEDEGNEDDEDLEAGPALPPDEDEDDPDDEEGRFFGGGVDKGTAAALEYIDKRDAEEGQEYVAEKFDITWVRKLALSFEKKINKNAELRAKYEDDPTKFMTSEGDLDDEVKALSILSEHPELYAEFAKLGCMASLVSLLAHENTDIAIDAIQILSELTDEDVLASQDQWDILVNAALEADLLSLLVSNFSRFDEENEADRDGLYNSLSIFENLASQTAIASRIGTECAILQWSLERIQKKERPVAQNTQYAAELLTILLQASPSNRLLLLEPPSKTNGKANGSSTESTNAIDTLLTLLSPYRRADPSKDSTEEEYVENIFDALTVLMDEAAAKQPFVNAEGVELMLIMLRDGKMAKPRALRLLDHACGGIAGGVTCEKLVDAQGLKTLFGMFMKEKKVDREGLEHLLGIFASLLRYLPADSAGRIRTLAKFMEKDYEKIGRLAQLRREYSSRVSSVDQQIKGEIQGLSAEERQEREYDDLSRRLDAGLFVLQTIDVILAWLVAEDTGAKRNIIKRLAERDESLQNISQALTEQLEGIEDDGGSDSLGQKEMLSTLISFLK</sequence>
<dbReference type="InterPro" id="IPR016024">
    <property type="entry name" value="ARM-type_fold"/>
</dbReference>
<comment type="caution">
    <text evidence="8">The sequence shown here is derived from an EMBL/GenBank/DDBJ whole genome shotgun (WGS) entry which is preliminary data.</text>
</comment>
<evidence type="ECO:0000256" key="2">
    <source>
        <dbReference type="ARBA" id="ARBA00022553"/>
    </source>
</evidence>
<dbReference type="PANTHER" id="PTHR14978:SF0">
    <property type="entry name" value="BETA-CATENIN-LIKE PROTEIN 1"/>
    <property type="match status" value="1"/>
</dbReference>
<feature type="region of interest" description="Disordered" evidence="6">
    <location>
        <begin position="1"/>
        <end position="87"/>
    </location>
</feature>
<dbReference type="PANTHER" id="PTHR14978">
    <property type="entry name" value="BETA-CATENIN-LIKE PROTEIN 1 NUCLEAR ASSOCIATED PROTEIN"/>
    <property type="match status" value="1"/>
</dbReference>
<dbReference type="GO" id="GO:0010467">
    <property type="term" value="P:gene expression"/>
    <property type="evidence" value="ECO:0007669"/>
    <property type="project" value="UniProtKB-ARBA"/>
</dbReference>
<dbReference type="EMBL" id="ML978124">
    <property type="protein sequence ID" value="KAF2100993.1"/>
    <property type="molecule type" value="Genomic_DNA"/>
</dbReference>
<dbReference type="Pfam" id="PF08216">
    <property type="entry name" value="CTNNBL"/>
    <property type="match status" value="1"/>
</dbReference>
<dbReference type="InterPro" id="IPR011989">
    <property type="entry name" value="ARM-like"/>
</dbReference>
<keyword evidence="3" id="KW-0677">Repeat</keyword>
<evidence type="ECO:0000256" key="3">
    <source>
        <dbReference type="ARBA" id="ARBA00022737"/>
    </source>
</evidence>
<feature type="compositionally biased region" description="Acidic residues" evidence="6">
    <location>
        <begin position="50"/>
        <end position="61"/>
    </location>
</feature>